<dbReference type="AlphaFoldDB" id="A0A450STG5"/>
<gene>
    <name evidence="1" type="ORF">BECKDK2373C_GA0170839_10585</name>
</gene>
<evidence type="ECO:0000313" key="1">
    <source>
        <dbReference type="EMBL" id="VFJ57192.1"/>
    </source>
</evidence>
<proteinExistence type="predicted"/>
<dbReference type="InterPro" id="IPR038696">
    <property type="entry name" value="IalB_sf"/>
</dbReference>
<dbReference type="EMBL" id="CAADEY010000058">
    <property type="protein sequence ID" value="VFJ57192.1"/>
    <property type="molecule type" value="Genomic_DNA"/>
</dbReference>
<organism evidence="1">
    <name type="scientific">Candidatus Kentrum sp. DK</name>
    <dbReference type="NCBI Taxonomy" id="2126562"/>
    <lineage>
        <taxon>Bacteria</taxon>
        <taxon>Pseudomonadati</taxon>
        <taxon>Pseudomonadota</taxon>
        <taxon>Gammaproteobacteria</taxon>
        <taxon>Candidatus Kentrum</taxon>
    </lineage>
</organism>
<dbReference type="Pfam" id="PF06776">
    <property type="entry name" value="IalB"/>
    <property type="match status" value="1"/>
</dbReference>
<name>A0A450STG5_9GAMM</name>
<accession>A0A450STG5</accession>
<protein>
    <submittedName>
        <fullName evidence="1">Invasion protein IalB, involved in pathogenesis</fullName>
    </submittedName>
</protein>
<dbReference type="Gene3D" id="2.60.40.1880">
    <property type="entry name" value="Invasion associated locus B (IalB) protein"/>
    <property type="match status" value="1"/>
</dbReference>
<reference evidence="1" key="1">
    <citation type="submission" date="2019-02" db="EMBL/GenBank/DDBJ databases">
        <authorList>
            <person name="Gruber-Vodicka R. H."/>
            <person name="Seah K. B. B."/>
        </authorList>
    </citation>
    <scope>NUCLEOTIDE SEQUENCE</scope>
    <source>
        <strain evidence="1">BECK_DK161</strain>
    </source>
</reference>
<dbReference type="InterPro" id="IPR010642">
    <property type="entry name" value="Invasion_prot_B"/>
</dbReference>
<sequence>MKQTMHNIRIVVAILLALFVSIGAGNVLGEEKKEVSTTPHGDWVLQCPKEKGPKAEKPCALIQQIIADKSKSPIVSIIFLQAGDPASLHTIVRMPLGVALPPGMSLQIDDGEASKWRFNHCEPGGCLVTSKVSPEVRKKLEAGAKANIGFYSIGGQKIVVPASLKGITAGLNALEKQ</sequence>